<feature type="transmembrane region" description="Helical" evidence="6">
    <location>
        <begin position="240"/>
        <end position="260"/>
    </location>
</feature>
<name>A0A2T5J6Y3_9SPHI</name>
<protein>
    <submittedName>
        <fullName evidence="7">Putative ABC transport system permease protein</fullName>
    </submittedName>
</protein>
<keyword evidence="5 6" id="KW-0472">Membrane</keyword>
<evidence type="ECO:0000256" key="6">
    <source>
        <dbReference type="SAM" id="Phobius"/>
    </source>
</evidence>
<keyword evidence="8" id="KW-1185">Reference proteome</keyword>
<feature type="transmembrane region" description="Helical" evidence="6">
    <location>
        <begin position="56"/>
        <end position="76"/>
    </location>
</feature>
<evidence type="ECO:0000313" key="7">
    <source>
        <dbReference type="EMBL" id="PTQ94915.1"/>
    </source>
</evidence>
<proteinExistence type="predicted"/>
<keyword evidence="4 6" id="KW-1133">Transmembrane helix</keyword>
<evidence type="ECO:0000256" key="3">
    <source>
        <dbReference type="ARBA" id="ARBA00022692"/>
    </source>
</evidence>
<feature type="transmembrane region" description="Helical" evidence="6">
    <location>
        <begin position="181"/>
        <end position="201"/>
    </location>
</feature>
<reference evidence="7 8" key="1">
    <citation type="submission" date="2018-04" db="EMBL/GenBank/DDBJ databases">
        <title>Genomic Encyclopedia of Archaeal and Bacterial Type Strains, Phase II (KMG-II): from individual species to whole genera.</title>
        <authorList>
            <person name="Goeker M."/>
        </authorList>
    </citation>
    <scope>NUCLEOTIDE SEQUENCE [LARGE SCALE GENOMIC DNA]</scope>
    <source>
        <strain evidence="7 8">DSM 26809</strain>
    </source>
</reference>
<dbReference type="PANTHER" id="PTHR32196">
    <property type="entry name" value="ABC TRANSPORTER PERMEASE PROTEIN YPHD-RELATED-RELATED"/>
    <property type="match status" value="1"/>
</dbReference>
<comment type="caution">
    <text evidence="7">The sequence shown here is derived from an EMBL/GenBank/DDBJ whole genome shotgun (WGS) entry which is preliminary data.</text>
</comment>
<feature type="transmembrane region" description="Helical" evidence="6">
    <location>
        <begin position="207"/>
        <end position="228"/>
    </location>
</feature>
<keyword evidence="3 6" id="KW-0812">Transmembrane</keyword>
<dbReference type="PANTHER" id="PTHR32196:SF69">
    <property type="entry name" value="BRANCHED-CHAIN AMINO ACID TRANSPORT SYSTEM, PERMEASE PROTEIN"/>
    <property type="match status" value="1"/>
</dbReference>
<feature type="transmembrane region" description="Helical" evidence="6">
    <location>
        <begin position="133"/>
        <end position="151"/>
    </location>
</feature>
<comment type="subcellular location">
    <subcellularLocation>
        <location evidence="1">Cell membrane</location>
        <topology evidence="1">Multi-pass membrane protein</topology>
    </subcellularLocation>
</comment>
<dbReference type="InterPro" id="IPR001851">
    <property type="entry name" value="ABC_transp_permease"/>
</dbReference>
<dbReference type="AlphaFoldDB" id="A0A2T5J6Y3"/>
<evidence type="ECO:0000256" key="5">
    <source>
        <dbReference type="ARBA" id="ARBA00023136"/>
    </source>
</evidence>
<evidence type="ECO:0000256" key="4">
    <source>
        <dbReference type="ARBA" id="ARBA00022989"/>
    </source>
</evidence>
<dbReference type="GO" id="GO:0005886">
    <property type="term" value="C:plasma membrane"/>
    <property type="evidence" value="ECO:0007669"/>
    <property type="project" value="UniProtKB-SubCell"/>
</dbReference>
<feature type="transmembrane region" description="Helical" evidence="6">
    <location>
        <begin position="266"/>
        <end position="286"/>
    </location>
</feature>
<dbReference type="CDD" id="cd06574">
    <property type="entry name" value="TM_PBP1_branched-chain-AA_like"/>
    <property type="match status" value="1"/>
</dbReference>
<dbReference type="GO" id="GO:0022857">
    <property type="term" value="F:transmembrane transporter activity"/>
    <property type="evidence" value="ECO:0007669"/>
    <property type="project" value="InterPro"/>
</dbReference>
<dbReference type="Pfam" id="PF02653">
    <property type="entry name" value="BPD_transp_2"/>
    <property type="match status" value="1"/>
</dbReference>
<organism evidence="7 8">
    <name type="scientific">Mucilaginibacter yixingensis</name>
    <dbReference type="NCBI Taxonomy" id="1295612"/>
    <lineage>
        <taxon>Bacteria</taxon>
        <taxon>Pseudomonadati</taxon>
        <taxon>Bacteroidota</taxon>
        <taxon>Sphingobacteriia</taxon>
        <taxon>Sphingobacteriales</taxon>
        <taxon>Sphingobacteriaceae</taxon>
        <taxon>Mucilaginibacter</taxon>
    </lineage>
</organism>
<gene>
    <name evidence="7" type="ORF">C8P68_106129</name>
</gene>
<sequence>MGFYLSALIMGLCLSMLALGIFISMKIFNIPDITTDGSYTLGGAVTAVMFMHQQNIWLVLLAVAASGAIAGALTGLIHTKLKINALLAGILVMTALYSVNLIIMQRSNIPLTDASKLLFGLIHISKVDDQNTLLIVLLFVVAATLIIGYLLKTDFGVAMRATGNSESMVRALGVNTDRMKIIGLALANALTALSGFLVTQFQLFADISMGIGVVIVGLGSVIIAETVINWLRITSVWASLALVLAGAIIFQFVLAFTLSIGIDANYLKMVTAAFVLLIVSLPRITLRGRAA</sequence>
<evidence type="ECO:0000256" key="2">
    <source>
        <dbReference type="ARBA" id="ARBA00022475"/>
    </source>
</evidence>
<feature type="transmembrane region" description="Helical" evidence="6">
    <location>
        <begin position="83"/>
        <end position="103"/>
    </location>
</feature>
<evidence type="ECO:0000256" key="1">
    <source>
        <dbReference type="ARBA" id="ARBA00004651"/>
    </source>
</evidence>
<feature type="transmembrane region" description="Helical" evidence="6">
    <location>
        <begin position="7"/>
        <end position="28"/>
    </location>
</feature>
<dbReference type="EMBL" id="QAOQ01000006">
    <property type="protein sequence ID" value="PTQ94915.1"/>
    <property type="molecule type" value="Genomic_DNA"/>
</dbReference>
<evidence type="ECO:0000313" key="8">
    <source>
        <dbReference type="Proteomes" id="UP000244168"/>
    </source>
</evidence>
<accession>A0A2T5J6Y3</accession>
<keyword evidence="2" id="KW-1003">Cell membrane</keyword>
<dbReference type="OrthoDB" id="9778389at2"/>
<dbReference type="RefSeq" id="WP_107829670.1">
    <property type="nucleotide sequence ID" value="NZ_CP160205.1"/>
</dbReference>
<dbReference type="Proteomes" id="UP000244168">
    <property type="component" value="Unassembled WGS sequence"/>
</dbReference>